<dbReference type="Proteomes" id="UP000186176">
    <property type="component" value="Unassembled WGS sequence"/>
</dbReference>
<name>A0A1J4MJI0_9CRYT</name>
<proteinExistence type="predicted"/>
<protein>
    <submittedName>
        <fullName evidence="3">Insulinase family peptidase</fullName>
    </submittedName>
</protein>
<dbReference type="RefSeq" id="XP_028875578.1">
    <property type="nucleotide sequence ID" value="XM_029018241.1"/>
</dbReference>
<dbReference type="PANTHER" id="PTHR43690">
    <property type="entry name" value="NARDILYSIN"/>
    <property type="match status" value="1"/>
</dbReference>
<keyword evidence="4" id="KW-1185">Reference proteome</keyword>
<dbReference type="Pfam" id="PF05193">
    <property type="entry name" value="Peptidase_M16_C"/>
    <property type="match status" value="1"/>
</dbReference>
<dbReference type="EMBL" id="LRBP01000012">
    <property type="protein sequence ID" value="OII74385.1"/>
    <property type="molecule type" value="Genomic_DNA"/>
</dbReference>
<dbReference type="GeneID" id="39978020"/>
<organism evidence="3 4">
    <name type="scientific">Cryptosporidium ubiquitum</name>
    <dbReference type="NCBI Taxonomy" id="857276"/>
    <lineage>
        <taxon>Eukaryota</taxon>
        <taxon>Sar</taxon>
        <taxon>Alveolata</taxon>
        <taxon>Apicomplexa</taxon>
        <taxon>Conoidasida</taxon>
        <taxon>Coccidia</taxon>
        <taxon>Eucoccidiorida</taxon>
        <taxon>Eimeriorina</taxon>
        <taxon>Cryptosporidiidae</taxon>
        <taxon>Cryptosporidium</taxon>
    </lineage>
</organism>
<dbReference type="AlphaFoldDB" id="A0A1J4MJI0"/>
<dbReference type="OrthoDB" id="952271at2759"/>
<dbReference type="GO" id="GO:0046872">
    <property type="term" value="F:metal ion binding"/>
    <property type="evidence" value="ECO:0007669"/>
    <property type="project" value="UniProtKB-KW"/>
</dbReference>
<evidence type="ECO:0000313" key="4">
    <source>
        <dbReference type="Proteomes" id="UP000186176"/>
    </source>
</evidence>
<dbReference type="PANTHER" id="PTHR43690:SF18">
    <property type="entry name" value="INSULIN-DEGRADING ENZYME-RELATED"/>
    <property type="match status" value="1"/>
</dbReference>
<sequence length="1278" mass="149119">MDSLLDFSLLTLIFILYLNFASCFLHGQKFDLNDTSIGISEFVSNDTFGHITSYSPFILDDFKDINSFSQMRSIYYDINDFEEVNNDDFVRMANKNGEYKFVTLENKMKVFLVSKPILYKSSISITIRYGAFNEPLNMKGLSVLLKNLIISKIKFKTNRRINPLYFKDLENTIDGRVYGHGTEINIEVFNEEFVDVLHTLSEVLSNPLEIDLNTLSFLRKVTREEIKAKCVSMDNLKCILINDDFCKKSGYEYLYALTDTKVNTKEEFKRGYRIGANSKMADEFSDEYSNLDSMLNEHFNKYYCSNLMTLVIVSNENMHDLLLLVKKFFEKIRKSYLSVDELKKAYTFNENPYLKHVGNVVAIKQSSENLELKLIFPIPYQKNLWRYKLTEYISFYLDDESEEGLIGVLRSKGWISSLSSGCETNENGYSNFVVLITLQKEGIRHIMQILEALLSTIKLISKQDFSEETLSHIRDESSIELKNLYLDLDTDQASFVLRSYLETGCFPKYVLVAPFIMDRAEGKHIQKLLNFIRADNMVVSYPVKSLNNGASYYLMLSESFINSFIFNFEKVVFKAFYNLSKFFLNWFGVSSEQVTFRFYKKLHYSEEIIPHYLQKKLSNINEKIALEKLKIQLFDPSLESYTQMYVNENLRILGHPITLREAMNDKLLNQGRFFGNIETEDLNLNSSQHIEDHFFKEKNILQNLNRKKLYANKFELSDNNDLVGHKQRNYSSNLFMNDLKNNNGEENAEYIEGYKRNRKDHIKNKEIDHSYPQFDMDSIFYMPLHNKLPTLSIIFDITIPSNLHNSTDLLLLNMNKQKLVMLSFLFKHSMSLSLANVNPDGIIKTENYTDFLNMSVLPGFQFTWDGNTKYFEDFFVNLICNLVNYREILTNSYFEQSINALKKLLAKLSYTSNEEYSLIQLLEIMYLENTKLWSLENDVKHLTLEDVKTFGKILLKYGEFHGVVIGNCTPYQIYSRIDKFIKLIRPSSKLLNTFERATSGKLSMIFGTQSGGWISDKDLTDEMIKRSYMGPIFMNTENKGNPLGNRFINMSLLPPIFHKNYFFKRRISSSDPFNVVLLYIYIGEANEKGRLLLDLLELVDLQKVLKSFIANKKSLRYSSIQIGSLFISPEIASFQIKVAFLSNKIISMVNIILEFFDTYFLNPEKVFSEKDFLTLKNMLLSNFQRDSLNPNKLAQIHYERIIRANLTPDWQIKEARMLRSLSYSNFLEFWSLFKAAPTILIAIQSNRSQDDQFAKLSEFVPEGYTKIKSIYQFKDSFK</sequence>
<evidence type="ECO:0000256" key="1">
    <source>
        <dbReference type="ARBA" id="ARBA00022723"/>
    </source>
</evidence>
<dbReference type="InterPro" id="IPR007863">
    <property type="entry name" value="Peptidase_M16_C"/>
</dbReference>
<feature type="domain" description="Peptidase M16 C-terminal" evidence="2">
    <location>
        <begin position="295"/>
        <end position="474"/>
    </location>
</feature>
<dbReference type="InterPro" id="IPR050626">
    <property type="entry name" value="Peptidase_M16"/>
</dbReference>
<evidence type="ECO:0000259" key="2">
    <source>
        <dbReference type="Pfam" id="PF05193"/>
    </source>
</evidence>
<reference evidence="3 4" key="1">
    <citation type="submission" date="2016-10" db="EMBL/GenBank/DDBJ databases">
        <title>Reductive evolution of mitochondrial metabolism and differential evolution of invasion-related proteins in Cryptosporidium.</title>
        <authorList>
            <person name="Liu S."/>
            <person name="Roellig D.M."/>
            <person name="Guo Y."/>
            <person name="Li N."/>
            <person name="Frace M.A."/>
            <person name="Tang K."/>
            <person name="Zhang L."/>
            <person name="Feng Y."/>
            <person name="Xiao L."/>
        </authorList>
    </citation>
    <scope>NUCLEOTIDE SEQUENCE [LARGE SCALE GENOMIC DNA]</scope>
    <source>
        <strain evidence="3">39726</strain>
    </source>
</reference>
<comment type="caution">
    <text evidence="3">The sequence shown here is derived from an EMBL/GenBank/DDBJ whole genome shotgun (WGS) entry which is preliminary data.</text>
</comment>
<evidence type="ECO:0000313" key="3">
    <source>
        <dbReference type="EMBL" id="OII74385.1"/>
    </source>
</evidence>
<keyword evidence="1" id="KW-0479">Metal-binding</keyword>
<dbReference type="InterPro" id="IPR011249">
    <property type="entry name" value="Metalloenz_LuxS/M16"/>
</dbReference>
<dbReference type="VEuPathDB" id="CryptoDB:cubi_01229"/>
<accession>A0A1J4MJI0</accession>
<dbReference type="SUPFAM" id="SSF63411">
    <property type="entry name" value="LuxS/MPP-like metallohydrolase"/>
    <property type="match status" value="3"/>
</dbReference>
<gene>
    <name evidence="3" type="ORF">cubi_01229</name>
</gene>
<dbReference type="Gene3D" id="3.30.830.10">
    <property type="entry name" value="Metalloenzyme, LuxS/M16 peptidase-like"/>
    <property type="match status" value="4"/>
</dbReference>